<feature type="transmembrane region" description="Helical" evidence="6">
    <location>
        <begin position="282"/>
        <end position="302"/>
    </location>
</feature>
<organism evidence="8 9">
    <name type="scientific">Candidatus Bipolaricaulis anaerobius</name>
    <dbReference type="NCBI Taxonomy" id="2026885"/>
    <lineage>
        <taxon>Bacteria</taxon>
        <taxon>Candidatus Bipolaricaulota</taxon>
        <taxon>Candidatus Bipolaricaulia</taxon>
        <taxon>Candidatus Bipolaricaulales</taxon>
        <taxon>Candidatus Bipolaricaulaceae</taxon>
        <taxon>Candidatus Bipolaricaulis</taxon>
    </lineage>
</organism>
<dbReference type="EMBL" id="LS483254">
    <property type="protein sequence ID" value="SQD92039.1"/>
    <property type="molecule type" value="Genomic_DNA"/>
</dbReference>
<dbReference type="RefSeq" id="WP_122030323.1">
    <property type="nucleotide sequence ID" value="NZ_LS483254.1"/>
</dbReference>
<evidence type="ECO:0000259" key="7">
    <source>
        <dbReference type="PROSITE" id="PS50850"/>
    </source>
</evidence>
<feature type="domain" description="Major facilitator superfamily (MFS) profile" evidence="7">
    <location>
        <begin position="7"/>
        <end position="397"/>
    </location>
</feature>
<dbReference type="KEGG" id="bana:BARAN1_0014"/>
<accession>A0A2X3KYL0</accession>
<feature type="transmembrane region" description="Helical" evidence="6">
    <location>
        <begin position="308"/>
        <end position="332"/>
    </location>
</feature>
<feature type="transmembrane region" description="Helical" evidence="6">
    <location>
        <begin position="373"/>
        <end position="394"/>
    </location>
</feature>
<keyword evidence="5 6" id="KW-0472">Membrane</keyword>
<dbReference type="InterPro" id="IPR011701">
    <property type="entry name" value="MFS"/>
</dbReference>
<feature type="transmembrane region" description="Helical" evidence="6">
    <location>
        <begin position="167"/>
        <end position="187"/>
    </location>
</feature>
<dbReference type="PANTHER" id="PTHR23513:SF6">
    <property type="entry name" value="MAJOR FACILITATOR SUPERFAMILY ASSOCIATED DOMAIN-CONTAINING PROTEIN"/>
    <property type="match status" value="1"/>
</dbReference>
<dbReference type="Gene3D" id="1.20.1250.20">
    <property type="entry name" value="MFS general substrate transporter like domains"/>
    <property type="match status" value="1"/>
</dbReference>
<evidence type="ECO:0000313" key="8">
    <source>
        <dbReference type="EMBL" id="SQD92039.1"/>
    </source>
</evidence>
<keyword evidence="9" id="KW-1185">Reference proteome</keyword>
<evidence type="ECO:0000256" key="3">
    <source>
        <dbReference type="ARBA" id="ARBA00022692"/>
    </source>
</evidence>
<feature type="transmembrane region" description="Helical" evidence="6">
    <location>
        <begin position="40"/>
        <end position="65"/>
    </location>
</feature>
<dbReference type="AlphaFoldDB" id="A0A2X3KYL0"/>
<dbReference type="InterPro" id="IPR036259">
    <property type="entry name" value="MFS_trans_sf"/>
</dbReference>
<evidence type="ECO:0000256" key="4">
    <source>
        <dbReference type="ARBA" id="ARBA00022989"/>
    </source>
</evidence>
<feature type="transmembrane region" description="Helical" evidence="6">
    <location>
        <begin position="12"/>
        <end position="34"/>
    </location>
</feature>
<evidence type="ECO:0000256" key="5">
    <source>
        <dbReference type="ARBA" id="ARBA00023136"/>
    </source>
</evidence>
<name>A0A2X3KYL0_9BACT</name>
<evidence type="ECO:0000256" key="1">
    <source>
        <dbReference type="ARBA" id="ARBA00004651"/>
    </source>
</evidence>
<dbReference type="InterPro" id="IPR020846">
    <property type="entry name" value="MFS_dom"/>
</dbReference>
<dbReference type="OrthoDB" id="9775268at2"/>
<feature type="transmembrane region" description="Helical" evidence="6">
    <location>
        <begin position="344"/>
        <end position="367"/>
    </location>
</feature>
<dbReference type="GO" id="GO:0005886">
    <property type="term" value="C:plasma membrane"/>
    <property type="evidence" value="ECO:0007669"/>
    <property type="project" value="UniProtKB-SubCell"/>
</dbReference>
<evidence type="ECO:0000313" key="9">
    <source>
        <dbReference type="Proteomes" id="UP000249818"/>
    </source>
</evidence>
<evidence type="ECO:0000256" key="2">
    <source>
        <dbReference type="ARBA" id="ARBA00022475"/>
    </source>
</evidence>
<feature type="transmembrane region" description="Helical" evidence="6">
    <location>
        <begin position="72"/>
        <end position="93"/>
    </location>
</feature>
<dbReference type="PANTHER" id="PTHR23513">
    <property type="entry name" value="INTEGRAL MEMBRANE EFFLUX PROTEIN-RELATED"/>
    <property type="match status" value="1"/>
</dbReference>
<dbReference type="Pfam" id="PF07690">
    <property type="entry name" value="MFS_1"/>
    <property type="match status" value="1"/>
</dbReference>
<keyword evidence="2" id="KW-1003">Cell membrane</keyword>
<dbReference type="CDD" id="cd06173">
    <property type="entry name" value="MFS_MefA_like"/>
    <property type="match status" value="1"/>
</dbReference>
<feature type="transmembrane region" description="Helical" evidence="6">
    <location>
        <begin position="208"/>
        <end position="232"/>
    </location>
</feature>
<dbReference type="PROSITE" id="PS50850">
    <property type="entry name" value="MFS"/>
    <property type="match status" value="1"/>
</dbReference>
<keyword evidence="4 6" id="KW-1133">Transmembrane helix</keyword>
<evidence type="ECO:0000256" key="6">
    <source>
        <dbReference type="SAM" id="Phobius"/>
    </source>
</evidence>
<sequence>MERWKARFFTIWTGQQFSLFGSSVAQFALVWWLTQETGSATVLATATLVAVLPQVILGPFAGALIDRWSRRWVMVVADGVIALASAGLGILFFTGRIQVWHIFLVKVIRGLGGAFHWPTMTASTSLMVPERQLSRVAGLNQTMHGAMNIVAPPIGAILLAVLPMHGIMGLDILTAALAIVPLLFIPIPQPARPEAGERRPYLVELGEGFRYIWGWKGLLIVLLGAALINFLVNPGFSLLPLFVVNHFGKGALELSWLESAFGIGMILGGLVLSTWGGFRRRMFTTLLGIVGMGIGILAMGFLPPTGLYLALGALFLTGFMGPIANGPLLALGQALVEPGMQGRVFSLLGSLSAGMMPLGLAVAGPVADLLGIQFWYVIGGAAMLTLGAVGFLLPQVRHLEDRQRPGIPPHP</sequence>
<feature type="transmembrane region" description="Helical" evidence="6">
    <location>
        <begin position="254"/>
        <end position="275"/>
    </location>
</feature>
<gene>
    <name evidence="8" type="ORF">BARAN1_0014</name>
</gene>
<dbReference type="Proteomes" id="UP000249818">
    <property type="component" value="Chromosome BARAN1"/>
</dbReference>
<proteinExistence type="predicted"/>
<keyword evidence="3 6" id="KW-0812">Transmembrane</keyword>
<reference evidence="9" key="1">
    <citation type="submission" date="2018-05" db="EMBL/GenBank/DDBJ databases">
        <authorList>
            <person name="Hao L."/>
        </authorList>
    </citation>
    <scope>NUCLEOTIDE SEQUENCE [LARGE SCALE GENOMIC DNA]</scope>
</reference>
<dbReference type="SUPFAM" id="SSF103473">
    <property type="entry name" value="MFS general substrate transporter"/>
    <property type="match status" value="1"/>
</dbReference>
<comment type="subcellular location">
    <subcellularLocation>
        <location evidence="1">Cell membrane</location>
        <topology evidence="1">Multi-pass membrane protein</topology>
    </subcellularLocation>
</comment>
<protein>
    <submittedName>
        <fullName evidence="8">Multidrug resistance protein</fullName>
    </submittedName>
</protein>
<dbReference type="GO" id="GO:0022857">
    <property type="term" value="F:transmembrane transporter activity"/>
    <property type="evidence" value="ECO:0007669"/>
    <property type="project" value="InterPro"/>
</dbReference>